<evidence type="ECO:0000313" key="6">
    <source>
        <dbReference type="EMBL" id="GEU89163.1"/>
    </source>
</evidence>
<feature type="domain" description="Reverse transcriptase" evidence="3">
    <location>
        <begin position="286"/>
        <end position="405"/>
    </location>
</feature>
<reference evidence="6" key="1">
    <citation type="journal article" date="2019" name="Sci. Rep.">
        <title>Draft genome of Tanacetum cinerariifolium, the natural source of mosquito coil.</title>
        <authorList>
            <person name="Yamashiro T."/>
            <person name="Shiraishi A."/>
            <person name="Satake H."/>
            <person name="Nakayama K."/>
        </authorList>
    </citation>
    <scope>NUCLEOTIDE SEQUENCE</scope>
</reference>
<proteinExistence type="predicted"/>
<dbReference type="Pfam" id="PF00078">
    <property type="entry name" value="RVT_1"/>
    <property type="match status" value="1"/>
</dbReference>
<evidence type="ECO:0000259" key="5">
    <source>
        <dbReference type="Pfam" id="PF22936"/>
    </source>
</evidence>
<evidence type="ECO:0000259" key="4">
    <source>
        <dbReference type="Pfam" id="PF17919"/>
    </source>
</evidence>
<evidence type="ECO:0000256" key="1">
    <source>
        <dbReference type="ARBA" id="ARBA00022750"/>
    </source>
</evidence>
<dbReference type="InterPro" id="IPR043128">
    <property type="entry name" value="Rev_trsase/Diguanyl_cyclase"/>
</dbReference>
<dbReference type="InterPro" id="IPR041577">
    <property type="entry name" value="RT_RNaseH_2"/>
</dbReference>
<feature type="region of interest" description="Disordered" evidence="2">
    <location>
        <begin position="73"/>
        <end position="104"/>
    </location>
</feature>
<keyword evidence="1" id="KW-0378">Hydrolase</keyword>
<dbReference type="InterPro" id="IPR000477">
    <property type="entry name" value="RT_dom"/>
</dbReference>
<feature type="region of interest" description="Disordered" evidence="2">
    <location>
        <begin position="843"/>
        <end position="866"/>
    </location>
</feature>
<feature type="compositionally biased region" description="Polar residues" evidence="2">
    <location>
        <begin position="843"/>
        <end position="858"/>
    </location>
</feature>
<dbReference type="SUPFAM" id="SSF56672">
    <property type="entry name" value="DNA/RNA polymerases"/>
    <property type="match status" value="1"/>
</dbReference>
<dbReference type="GO" id="GO:0004190">
    <property type="term" value="F:aspartic-type endopeptidase activity"/>
    <property type="evidence" value="ECO:0007669"/>
    <property type="project" value="UniProtKB-KW"/>
</dbReference>
<dbReference type="Pfam" id="PF08284">
    <property type="entry name" value="RVP_2"/>
    <property type="match status" value="1"/>
</dbReference>
<evidence type="ECO:0000259" key="3">
    <source>
        <dbReference type="Pfam" id="PF00078"/>
    </source>
</evidence>
<feature type="compositionally biased region" description="Basic and acidic residues" evidence="2">
    <location>
        <begin position="73"/>
        <end position="99"/>
    </location>
</feature>
<name>A0A6L2NSN5_TANCI</name>
<sequence>MVGSDIDGHTARFHELARLVPHMVTPESQHVNCYIRGLAPEIKPHVTSSEPATIQGAVSMANRLTTDDIKDGLFKKKENAGNKKRSNDHNKNRGRDDRNKRQRIGGNFALTISKQGVAEAPQDPNVMTSTFSVKNHFAIVLFDSSADYSFISTSFLPLIDRKPSVMNLDYEIKIGSGVKVVTNMIVRGYKLELEGHTFIIDLIPFGHVHGEHPEGNMKQLKTMKVNEAKIEDIPVVRKLPGVFLEDLSCLPPSREVEFCIDLIPGAMPVAKSPYCLEPTKMKELIDDLFDQLQGSRYFLKIDLQFGYHQLRVREEDIPKTAFRMRYRHFEFMVMPFGQTNAPTVFMELMNRVCRPYLDKFVIVFIDDILIYSKSKGENEVHLKLILELLEEEKLFEKFSKLKNWKPPKTPTEIRSFLGLAGYYMQFIANFSKIAKPLTLLTWKNNKFEWGDEQENAFQTLKDMLCDAPILALPEGTNDFVVYCDASNQGFVCVLMQRNKVIAYSVIYTDHKSLQHIFDQKESNMRQRRCIKLFSDYDCEIRYHPGYWKLRSKLPNTSTLKQKMLKGLDKKFERKEDGVLYLAGLIWVPVYGNLRTLIMNEAHATRLLTPYISLRDKDLQESNDPQVVILNGGSPIPTKVIDGVVQPVVPTTAKQSLKIYEAEVKSSSSASTTTQNIAFVSSQNTNSLNKSVSDVTSVSVTSTKVLVSSLPNMDTLSDAMVMLTMRARRFLQRIGRNLSANGTTSISVMVLEAMIGAFRQKKNQPTMPSWHLPPQVLPVKIMSSESDVSMPASSVYDRYKSEEGYHVVSPPYIGKFMPPKPDLVFHDAPTVNETVPTAFIVEPSTTKPTQGLSQSNRPSGNPLHALKDKGVIDRGCSRHVTKNMPYLSDFEKINGGYVAFGGNPKGGKITSKGKIRTSTLDFDDVYFVKELKFNLFSVSQMFEKKNSVLFIET</sequence>
<dbReference type="Pfam" id="PF22936">
    <property type="entry name" value="Pol_BBD"/>
    <property type="match status" value="1"/>
</dbReference>
<dbReference type="EMBL" id="BKCJ010009902">
    <property type="protein sequence ID" value="GEU89163.1"/>
    <property type="molecule type" value="Genomic_DNA"/>
</dbReference>
<feature type="domain" description="Retrovirus-related Pol polyprotein from transposon TNT 1-94-like beta-barrel" evidence="5">
    <location>
        <begin position="870"/>
        <end position="943"/>
    </location>
</feature>
<dbReference type="CDD" id="cd01647">
    <property type="entry name" value="RT_LTR"/>
    <property type="match status" value="1"/>
</dbReference>
<feature type="domain" description="Reverse transcriptase/retrotransposon-derived protein RNase H-like" evidence="4">
    <location>
        <begin position="449"/>
        <end position="503"/>
    </location>
</feature>
<dbReference type="PANTHER" id="PTHR24559">
    <property type="entry name" value="TRANSPOSON TY3-I GAG-POL POLYPROTEIN"/>
    <property type="match status" value="1"/>
</dbReference>
<dbReference type="PANTHER" id="PTHR24559:SF427">
    <property type="entry name" value="RNA-DIRECTED DNA POLYMERASE"/>
    <property type="match status" value="1"/>
</dbReference>
<comment type="caution">
    <text evidence="6">The sequence shown here is derived from an EMBL/GenBank/DDBJ whole genome shotgun (WGS) entry which is preliminary data.</text>
</comment>
<gene>
    <name evidence="6" type="ORF">Tci_061141</name>
</gene>
<dbReference type="InterPro" id="IPR054722">
    <property type="entry name" value="PolX-like_BBD"/>
</dbReference>
<evidence type="ECO:0000256" key="2">
    <source>
        <dbReference type="SAM" id="MobiDB-lite"/>
    </source>
</evidence>
<keyword evidence="1" id="KW-0064">Aspartyl protease</keyword>
<dbReference type="Gene3D" id="3.30.70.270">
    <property type="match status" value="2"/>
</dbReference>
<keyword evidence="1" id="KW-0645">Protease</keyword>
<dbReference type="FunFam" id="3.30.70.270:FF:000020">
    <property type="entry name" value="Transposon Tf2-6 polyprotein-like Protein"/>
    <property type="match status" value="1"/>
</dbReference>
<dbReference type="AlphaFoldDB" id="A0A6L2NSN5"/>
<dbReference type="Gene3D" id="3.10.10.10">
    <property type="entry name" value="HIV Type 1 Reverse Transcriptase, subunit A, domain 1"/>
    <property type="match status" value="1"/>
</dbReference>
<accession>A0A6L2NSN5</accession>
<protein>
    <recommendedName>
        <fullName evidence="7">Reverse transcriptase domain-containing protein</fullName>
    </recommendedName>
</protein>
<dbReference type="InterPro" id="IPR053134">
    <property type="entry name" value="RNA-dir_DNA_polymerase"/>
</dbReference>
<evidence type="ECO:0008006" key="7">
    <source>
        <dbReference type="Google" id="ProtNLM"/>
    </source>
</evidence>
<dbReference type="InterPro" id="IPR043502">
    <property type="entry name" value="DNA/RNA_pol_sf"/>
</dbReference>
<dbReference type="Pfam" id="PF17919">
    <property type="entry name" value="RT_RNaseH_2"/>
    <property type="match status" value="1"/>
</dbReference>
<organism evidence="6">
    <name type="scientific">Tanacetum cinerariifolium</name>
    <name type="common">Dalmatian daisy</name>
    <name type="synonym">Chrysanthemum cinerariifolium</name>
    <dbReference type="NCBI Taxonomy" id="118510"/>
    <lineage>
        <taxon>Eukaryota</taxon>
        <taxon>Viridiplantae</taxon>
        <taxon>Streptophyta</taxon>
        <taxon>Embryophyta</taxon>
        <taxon>Tracheophyta</taxon>
        <taxon>Spermatophyta</taxon>
        <taxon>Magnoliopsida</taxon>
        <taxon>eudicotyledons</taxon>
        <taxon>Gunneridae</taxon>
        <taxon>Pentapetalae</taxon>
        <taxon>asterids</taxon>
        <taxon>campanulids</taxon>
        <taxon>Asterales</taxon>
        <taxon>Asteraceae</taxon>
        <taxon>Asteroideae</taxon>
        <taxon>Anthemideae</taxon>
        <taxon>Anthemidinae</taxon>
        <taxon>Tanacetum</taxon>
    </lineage>
</organism>